<dbReference type="PANTHER" id="PTHR31115:SF3">
    <property type="entry name" value="EXPRESSED PROTEIN"/>
    <property type="match status" value="1"/>
</dbReference>
<protein>
    <submittedName>
        <fullName evidence="2">Uncharacterized protein</fullName>
    </submittedName>
</protein>
<evidence type="ECO:0000256" key="1">
    <source>
        <dbReference type="SAM" id="MobiDB-lite"/>
    </source>
</evidence>
<dbReference type="EMBL" id="PJQY01001766">
    <property type="protein sequence ID" value="PQP99825.1"/>
    <property type="molecule type" value="Genomic_DNA"/>
</dbReference>
<comment type="caution">
    <text evidence="2">The sequence shown here is derived from an EMBL/GenBank/DDBJ whole genome shotgun (WGS) entry which is preliminary data.</text>
</comment>
<accession>A0A314ZD92</accession>
<gene>
    <name evidence="2" type="ORF">Pyn_32953</name>
</gene>
<keyword evidence="3" id="KW-1185">Reference proteome</keyword>
<name>A0A314ZD92_PRUYE</name>
<evidence type="ECO:0000313" key="2">
    <source>
        <dbReference type="EMBL" id="PQP99825.1"/>
    </source>
</evidence>
<evidence type="ECO:0000313" key="3">
    <source>
        <dbReference type="Proteomes" id="UP000250321"/>
    </source>
</evidence>
<dbReference type="Proteomes" id="UP000250321">
    <property type="component" value="Unassembled WGS sequence"/>
</dbReference>
<feature type="compositionally biased region" description="Basic and acidic residues" evidence="1">
    <location>
        <begin position="115"/>
        <end position="130"/>
    </location>
</feature>
<feature type="compositionally biased region" description="Polar residues" evidence="1">
    <location>
        <begin position="95"/>
        <end position="104"/>
    </location>
</feature>
<dbReference type="AlphaFoldDB" id="A0A314ZD92"/>
<sequence length="153" mass="16488">MLRLASSGAVQGEDRNLSIGVDGWEKSKMKKKRSGIKPDASPSMVSGKPIDGFRETKQGMQQRPVSDARSRLNSDSHGFRPGVTNGAVGAGKSDGISQFRSSIPKTEPDNPSLINDKRDHPIGTDKERVNHRAVNKASVRDDFNSASPTSSTK</sequence>
<proteinExistence type="predicted"/>
<organism evidence="2 3">
    <name type="scientific">Prunus yedoensis var. nudiflora</name>
    <dbReference type="NCBI Taxonomy" id="2094558"/>
    <lineage>
        <taxon>Eukaryota</taxon>
        <taxon>Viridiplantae</taxon>
        <taxon>Streptophyta</taxon>
        <taxon>Embryophyta</taxon>
        <taxon>Tracheophyta</taxon>
        <taxon>Spermatophyta</taxon>
        <taxon>Magnoliopsida</taxon>
        <taxon>eudicotyledons</taxon>
        <taxon>Gunneridae</taxon>
        <taxon>Pentapetalae</taxon>
        <taxon>rosids</taxon>
        <taxon>fabids</taxon>
        <taxon>Rosales</taxon>
        <taxon>Rosaceae</taxon>
        <taxon>Amygdaloideae</taxon>
        <taxon>Amygdaleae</taxon>
        <taxon>Prunus</taxon>
    </lineage>
</organism>
<dbReference type="STRING" id="2094558.A0A314ZD92"/>
<feature type="compositionally biased region" description="Polar residues" evidence="1">
    <location>
        <begin position="144"/>
        <end position="153"/>
    </location>
</feature>
<dbReference type="OrthoDB" id="1915143at2759"/>
<feature type="compositionally biased region" description="Basic and acidic residues" evidence="1">
    <location>
        <begin position="66"/>
        <end position="78"/>
    </location>
</feature>
<dbReference type="PANTHER" id="PTHR31115">
    <property type="entry name" value="OS05G0107300 PROTEIN"/>
    <property type="match status" value="1"/>
</dbReference>
<feature type="region of interest" description="Disordered" evidence="1">
    <location>
        <begin position="1"/>
        <end position="153"/>
    </location>
</feature>
<reference evidence="2 3" key="1">
    <citation type="submission" date="2018-02" db="EMBL/GenBank/DDBJ databases">
        <title>Draft genome of wild Prunus yedoensis var. nudiflora.</title>
        <authorList>
            <person name="Baek S."/>
            <person name="Kim J.-H."/>
            <person name="Choi K."/>
            <person name="Kim G.-B."/>
            <person name="Cho A."/>
            <person name="Jang H."/>
            <person name="Shin C.-H."/>
            <person name="Yu H.-J."/>
            <person name="Mun J.-H."/>
        </authorList>
    </citation>
    <scope>NUCLEOTIDE SEQUENCE [LARGE SCALE GENOMIC DNA]</scope>
    <source>
        <strain evidence="3">cv. Jeju island</strain>
        <tissue evidence="2">Leaf</tissue>
    </source>
</reference>